<reference evidence="1 2" key="1">
    <citation type="submission" date="2015-09" db="EMBL/GenBank/DDBJ databases">
        <title>Aphanizomenon flos-aquae WA102.</title>
        <authorList>
            <person name="Driscoll C."/>
        </authorList>
    </citation>
    <scope>NUCLEOTIDE SEQUENCE [LARGE SCALE GENOMIC DNA]</scope>
    <source>
        <strain evidence="1">WA102</strain>
    </source>
</reference>
<comment type="caution">
    <text evidence="1">The sequence shown here is derived from an EMBL/GenBank/DDBJ whole genome shotgun (WGS) entry which is preliminary data.</text>
</comment>
<protein>
    <submittedName>
        <fullName evidence="1">Uncharacterized protein</fullName>
    </submittedName>
</protein>
<evidence type="ECO:0000313" key="1">
    <source>
        <dbReference type="EMBL" id="OBQ42398.1"/>
    </source>
</evidence>
<dbReference type="Proteomes" id="UP000092093">
    <property type="component" value="Unassembled WGS sequence"/>
</dbReference>
<dbReference type="EMBL" id="LJOW01000107">
    <property type="protein sequence ID" value="OBQ42398.1"/>
    <property type="molecule type" value="Genomic_DNA"/>
</dbReference>
<proteinExistence type="predicted"/>
<dbReference type="AlphaFoldDB" id="A0A1B7WZ52"/>
<organism evidence="1 2">
    <name type="scientific">Aphanizomenon flos-aquae WA102</name>
    <dbReference type="NCBI Taxonomy" id="1710896"/>
    <lineage>
        <taxon>Bacteria</taxon>
        <taxon>Bacillati</taxon>
        <taxon>Cyanobacteriota</taxon>
        <taxon>Cyanophyceae</taxon>
        <taxon>Nostocales</taxon>
        <taxon>Aphanizomenonaceae</taxon>
        <taxon>Aphanizomenon</taxon>
    </lineage>
</organism>
<accession>A0A1B7WZ52</accession>
<gene>
    <name evidence="1" type="ORF">AN484_18100</name>
</gene>
<evidence type="ECO:0000313" key="2">
    <source>
        <dbReference type="Proteomes" id="UP000092093"/>
    </source>
</evidence>
<name>A0A1B7WZ52_APHFL</name>
<sequence length="189" mass="21447">MPKTSLQSLIRKTVSALQKNAQPYNLATVLKNLNAPTDFVIDVDKAETLLVKDFYINQGEYEIDIIDTDVVFAPVLMSRDDVKNILYPSNVVPTKRRIFYNFCKPTTNGRIRVPVRVMRRLAEAKSSVWMVKNGDVARIYSRRPRVSHPNEAEKYSTDCYGNLLFLAPNPDKDYAFSVSRGVITASPVE</sequence>